<evidence type="ECO:0000313" key="6">
    <source>
        <dbReference type="EMBL" id="BDZ40775.1"/>
    </source>
</evidence>
<accession>A0ABM8FYE1</accession>
<evidence type="ECO:0008006" key="8">
    <source>
        <dbReference type="Google" id="ProtNLM"/>
    </source>
</evidence>
<evidence type="ECO:0000256" key="3">
    <source>
        <dbReference type="ARBA" id="ARBA00022989"/>
    </source>
</evidence>
<feature type="transmembrane region" description="Helical" evidence="5">
    <location>
        <begin position="76"/>
        <end position="92"/>
    </location>
</feature>
<dbReference type="Pfam" id="PF02361">
    <property type="entry name" value="CbiQ"/>
    <property type="match status" value="1"/>
</dbReference>
<dbReference type="PANTHER" id="PTHR33514:SF13">
    <property type="entry name" value="PROTEIN ABCI12, CHLOROPLASTIC"/>
    <property type="match status" value="1"/>
</dbReference>
<sequence length="209" mass="21598">MSRATPSGSLPAGAQVEGDSSVHRLPAGAKLLALAAASVALLAVDGVVGVCVTAAVVAAAHLVAGLGPRHAWSQVRPLRWFLVVLAGTQWWLVGPVPALVVCTRLVALVALAGVVLATTRTCDVLDAIERAARPLERFGVDAGRLALTLSLAIRAVPAVVEIVARAREAGRARGREHDVRALAVRATVSAMRRAEATGEALRARGLDDQ</sequence>
<evidence type="ECO:0000313" key="7">
    <source>
        <dbReference type="Proteomes" id="UP001321475"/>
    </source>
</evidence>
<evidence type="ECO:0000256" key="4">
    <source>
        <dbReference type="ARBA" id="ARBA00023136"/>
    </source>
</evidence>
<dbReference type="RefSeq" id="WP_286218107.1">
    <property type="nucleotide sequence ID" value="NZ_AP027729.1"/>
</dbReference>
<keyword evidence="2 5" id="KW-0812">Transmembrane</keyword>
<dbReference type="PANTHER" id="PTHR33514">
    <property type="entry name" value="PROTEIN ABCI12, CHLOROPLASTIC"/>
    <property type="match status" value="1"/>
</dbReference>
<evidence type="ECO:0000256" key="2">
    <source>
        <dbReference type="ARBA" id="ARBA00022692"/>
    </source>
</evidence>
<keyword evidence="4 5" id="KW-0472">Membrane</keyword>
<comment type="subcellular location">
    <subcellularLocation>
        <location evidence="1">Membrane</location>
        <topology evidence="1">Multi-pass membrane protein</topology>
    </subcellularLocation>
</comment>
<proteinExistence type="predicted"/>
<organism evidence="6 7">
    <name type="scientific">Paraoerskovia sediminicola</name>
    <dbReference type="NCBI Taxonomy" id="1138587"/>
    <lineage>
        <taxon>Bacteria</taxon>
        <taxon>Bacillati</taxon>
        <taxon>Actinomycetota</taxon>
        <taxon>Actinomycetes</taxon>
        <taxon>Micrococcales</taxon>
        <taxon>Cellulomonadaceae</taxon>
        <taxon>Paraoerskovia</taxon>
    </lineage>
</organism>
<evidence type="ECO:0000256" key="5">
    <source>
        <dbReference type="SAM" id="Phobius"/>
    </source>
</evidence>
<name>A0ABM8FYE1_9CELL</name>
<evidence type="ECO:0000256" key="1">
    <source>
        <dbReference type="ARBA" id="ARBA00004141"/>
    </source>
</evidence>
<gene>
    <name evidence="6" type="ORF">GCM10025865_00740</name>
</gene>
<reference evidence="7" key="1">
    <citation type="journal article" date="2019" name="Int. J. Syst. Evol. Microbiol.">
        <title>The Global Catalogue of Microorganisms (GCM) 10K type strain sequencing project: providing services to taxonomists for standard genome sequencing and annotation.</title>
        <authorList>
            <consortium name="The Broad Institute Genomics Platform"/>
            <consortium name="The Broad Institute Genome Sequencing Center for Infectious Disease"/>
            <person name="Wu L."/>
            <person name="Ma J."/>
        </authorList>
    </citation>
    <scope>NUCLEOTIDE SEQUENCE [LARGE SCALE GENOMIC DNA]</scope>
    <source>
        <strain evidence="7">NBRC 108565</strain>
    </source>
</reference>
<keyword evidence="7" id="KW-1185">Reference proteome</keyword>
<dbReference type="EMBL" id="AP027729">
    <property type="protein sequence ID" value="BDZ40775.1"/>
    <property type="molecule type" value="Genomic_DNA"/>
</dbReference>
<feature type="transmembrane region" description="Helical" evidence="5">
    <location>
        <begin position="31"/>
        <end position="64"/>
    </location>
</feature>
<dbReference type="InterPro" id="IPR003339">
    <property type="entry name" value="ABC/ECF_trnsptr_transmembrane"/>
</dbReference>
<keyword evidence="3 5" id="KW-1133">Transmembrane helix</keyword>
<protein>
    <recommendedName>
        <fullName evidence="8">Biotin transport system permease protein</fullName>
    </recommendedName>
</protein>
<dbReference type="Proteomes" id="UP001321475">
    <property type="component" value="Chromosome"/>
</dbReference>